<dbReference type="InterPro" id="IPR003439">
    <property type="entry name" value="ABC_transporter-like_ATP-bd"/>
</dbReference>
<dbReference type="AlphaFoldDB" id="A0A2A9E8Q1"/>
<keyword evidence="4" id="KW-0175">Coiled coil</keyword>
<dbReference type="InterPro" id="IPR017871">
    <property type="entry name" value="ABC_transporter-like_CS"/>
</dbReference>
<sequence>MTHAGPDRPSSVHAPDELLDGPAPLVAERLTRYYDGRTVLDAVSLVVAPGHRVGVVGENGAGKSTLLRLLAGIDEPDAGTVQRPDDLGFLHQETPYGPTATVEQVIADALAEVRALEAQVLTAGEVLAALDGDRDRVGAHEGSSADARSEAEASYARALARAEAAEVWDADRRAAVTLAGLGIEHLHGRVVGQMSGGERTRLGLAALLVRQPGALLLDEPTNHLDDDAAEFLGEAVRAMPGIVVLASHDRDFLDEVCTEILDLDPSPTGESGTLTHGAYRDYRVAKKKERAEWQRVYEAEQAELESLRQAVDTTARAVGHDRLMSDRNKMSYDFHGARVESSVSRRVRNAQQRFDVLERAQVRRPPLPLTFAPGPHGLAIAAAKGRVLSVRDVVVPGRLTLARLDVAAGTKLLVTGPNGSGKSTLLHVLAGDIVPARGTVRTAAGVRVALLEQDVYLQDDVRSPRQLFDLLGAARALEGFGLVEDRDMDRPLRELSTGQRRRVVLGMLVAQAPEVLLLDEPTNHISLALAEELGEAIGKAPGTIVAASHDRWLRRTWRGKVLVLSV</sequence>
<dbReference type="PANTHER" id="PTHR19211:SF14">
    <property type="entry name" value="ATP-BINDING CASSETTE SUB-FAMILY F MEMBER 1"/>
    <property type="match status" value="1"/>
</dbReference>
<dbReference type="OrthoDB" id="3239744at2"/>
<name>A0A2A9E8Q1_9MICO</name>
<feature type="coiled-coil region" evidence="4">
    <location>
        <begin position="290"/>
        <end position="317"/>
    </location>
</feature>
<dbReference type="PROSITE" id="PS50893">
    <property type="entry name" value="ABC_TRANSPORTER_2"/>
    <property type="match status" value="2"/>
</dbReference>
<dbReference type="SUPFAM" id="SSF52540">
    <property type="entry name" value="P-loop containing nucleoside triphosphate hydrolases"/>
    <property type="match status" value="2"/>
</dbReference>
<proteinExistence type="predicted"/>
<dbReference type="Proteomes" id="UP000225548">
    <property type="component" value="Unassembled WGS sequence"/>
</dbReference>
<comment type="caution">
    <text evidence="6">The sequence shown here is derived from an EMBL/GenBank/DDBJ whole genome shotgun (WGS) entry which is preliminary data.</text>
</comment>
<dbReference type="Gene3D" id="3.40.50.300">
    <property type="entry name" value="P-loop containing nucleotide triphosphate hydrolases"/>
    <property type="match status" value="2"/>
</dbReference>
<evidence type="ECO:0000256" key="2">
    <source>
        <dbReference type="ARBA" id="ARBA00022741"/>
    </source>
</evidence>
<dbReference type="InterPro" id="IPR003593">
    <property type="entry name" value="AAA+_ATPase"/>
</dbReference>
<dbReference type="RefSeq" id="WP_098455609.1">
    <property type="nucleotide sequence ID" value="NZ_PDJG01000001.1"/>
</dbReference>
<dbReference type="InterPro" id="IPR050611">
    <property type="entry name" value="ABCF"/>
</dbReference>
<dbReference type="GO" id="GO:0016887">
    <property type="term" value="F:ATP hydrolysis activity"/>
    <property type="evidence" value="ECO:0007669"/>
    <property type="project" value="InterPro"/>
</dbReference>
<keyword evidence="7" id="KW-1185">Reference proteome</keyword>
<evidence type="ECO:0000256" key="4">
    <source>
        <dbReference type="SAM" id="Coils"/>
    </source>
</evidence>
<evidence type="ECO:0000256" key="3">
    <source>
        <dbReference type="ARBA" id="ARBA00022840"/>
    </source>
</evidence>
<evidence type="ECO:0000256" key="1">
    <source>
        <dbReference type="ARBA" id="ARBA00022737"/>
    </source>
</evidence>
<reference evidence="6 7" key="1">
    <citation type="submission" date="2017-10" db="EMBL/GenBank/DDBJ databases">
        <title>Sequencing the genomes of 1000 actinobacteria strains.</title>
        <authorList>
            <person name="Klenk H.-P."/>
        </authorList>
    </citation>
    <scope>NUCLEOTIDE SEQUENCE [LARGE SCALE GENOMIC DNA]</scope>
    <source>
        <strain evidence="6 7">DSM 18966</strain>
    </source>
</reference>
<keyword evidence="3 6" id="KW-0067">ATP-binding</keyword>
<accession>A0A2A9E8Q1</accession>
<dbReference type="EMBL" id="PDJG01000001">
    <property type="protein sequence ID" value="PFG34599.1"/>
    <property type="molecule type" value="Genomic_DNA"/>
</dbReference>
<dbReference type="PANTHER" id="PTHR19211">
    <property type="entry name" value="ATP-BINDING TRANSPORT PROTEIN-RELATED"/>
    <property type="match status" value="1"/>
</dbReference>
<dbReference type="FunFam" id="3.40.50.300:FF:000011">
    <property type="entry name" value="Putative ABC transporter ATP-binding component"/>
    <property type="match status" value="1"/>
</dbReference>
<organism evidence="6 7">
    <name type="scientific">Sanguibacter antarcticus</name>
    <dbReference type="NCBI Taxonomy" id="372484"/>
    <lineage>
        <taxon>Bacteria</taxon>
        <taxon>Bacillati</taxon>
        <taxon>Actinomycetota</taxon>
        <taxon>Actinomycetes</taxon>
        <taxon>Micrococcales</taxon>
        <taxon>Sanguibacteraceae</taxon>
        <taxon>Sanguibacter</taxon>
    </lineage>
</organism>
<feature type="domain" description="ABC transporter" evidence="5">
    <location>
        <begin position="25"/>
        <end position="290"/>
    </location>
</feature>
<dbReference type="SMART" id="SM00382">
    <property type="entry name" value="AAA"/>
    <property type="match status" value="2"/>
</dbReference>
<dbReference type="GO" id="GO:0005524">
    <property type="term" value="F:ATP binding"/>
    <property type="evidence" value="ECO:0007669"/>
    <property type="project" value="UniProtKB-KW"/>
</dbReference>
<dbReference type="CDD" id="cd03221">
    <property type="entry name" value="ABCF_EF-3"/>
    <property type="match status" value="1"/>
</dbReference>
<evidence type="ECO:0000259" key="5">
    <source>
        <dbReference type="PROSITE" id="PS50893"/>
    </source>
</evidence>
<evidence type="ECO:0000313" key="7">
    <source>
        <dbReference type="Proteomes" id="UP000225548"/>
    </source>
</evidence>
<dbReference type="PROSITE" id="PS00211">
    <property type="entry name" value="ABC_TRANSPORTER_1"/>
    <property type="match status" value="1"/>
</dbReference>
<dbReference type="Pfam" id="PF00005">
    <property type="entry name" value="ABC_tran"/>
    <property type="match status" value="2"/>
</dbReference>
<dbReference type="InterPro" id="IPR027417">
    <property type="entry name" value="P-loop_NTPase"/>
</dbReference>
<protein>
    <submittedName>
        <fullName evidence="6">Macrolide transport system ATP-binding/permease protein</fullName>
    </submittedName>
</protein>
<gene>
    <name evidence="6" type="ORF">ATL42_2516</name>
</gene>
<feature type="domain" description="ABC transporter" evidence="5">
    <location>
        <begin position="383"/>
        <end position="566"/>
    </location>
</feature>
<keyword evidence="1" id="KW-0677">Repeat</keyword>
<keyword evidence="2" id="KW-0547">Nucleotide-binding</keyword>
<evidence type="ECO:0000313" key="6">
    <source>
        <dbReference type="EMBL" id="PFG34599.1"/>
    </source>
</evidence>